<dbReference type="PANTHER" id="PTHR23079">
    <property type="entry name" value="RNA-DEPENDENT RNA POLYMERASE"/>
    <property type="match status" value="1"/>
</dbReference>
<evidence type="ECO:0000259" key="2">
    <source>
        <dbReference type="Pfam" id="PF05183"/>
    </source>
</evidence>
<dbReference type="PANTHER" id="PTHR23079:SF57">
    <property type="entry name" value="RNA-DIRECTED RNA POLYMERASE"/>
    <property type="match status" value="1"/>
</dbReference>
<keyword evidence="1" id="KW-0548">Nucleotidyltransferase</keyword>
<dbReference type="GO" id="GO:0031380">
    <property type="term" value="C:nuclear RNA-directed RNA polymerase complex"/>
    <property type="evidence" value="ECO:0007669"/>
    <property type="project" value="TreeGrafter"/>
</dbReference>
<evidence type="ECO:0000313" key="3">
    <source>
        <dbReference type="EMBL" id="OZC06811.1"/>
    </source>
</evidence>
<keyword evidence="1" id="KW-0694">RNA-binding</keyword>
<comment type="catalytic activity">
    <reaction evidence="1">
        <text>RNA(n) + a ribonucleoside 5'-triphosphate = RNA(n+1) + diphosphate</text>
        <dbReference type="Rhea" id="RHEA:21248"/>
        <dbReference type="Rhea" id="RHEA-COMP:14527"/>
        <dbReference type="Rhea" id="RHEA-COMP:17342"/>
        <dbReference type="ChEBI" id="CHEBI:33019"/>
        <dbReference type="ChEBI" id="CHEBI:61557"/>
        <dbReference type="ChEBI" id="CHEBI:140395"/>
        <dbReference type="EC" id="2.7.7.48"/>
    </reaction>
</comment>
<dbReference type="InterPro" id="IPR057596">
    <property type="entry name" value="RDRP_core"/>
</dbReference>
<protein>
    <recommendedName>
        <fullName evidence="1">RNA-dependent RNA polymerase</fullName>
        <ecNumber evidence="1">2.7.7.48</ecNumber>
    </recommendedName>
</protein>
<feature type="domain" description="RDRP core" evidence="2">
    <location>
        <begin position="212"/>
        <end position="322"/>
    </location>
</feature>
<dbReference type="GO" id="GO:0003968">
    <property type="term" value="F:RNA-directed RNA polymerase activity"/>
    <property type="evidence" value="ECO:0007669"/>
    <property type="project" value="UniProtKB-KW"/>
</dbReference>
<dbReference type="Proteomes" id="UP000242913">
    <property type="component" value="Unassembled WGS sequence"/>
</dbReference>
<gene>
    <name evidence="3" type="ORF">X798_06208</name>
</gene>
<dbReference type="Pfam" id="PF05183">
    <property type="entry name" value="RdRP"/>
    <property type="match status" value="2"/>
</dbReference>
<reference evidence="3 4" key="1">
    <citation type="submission" date="2015-12" db="EMBL/GenBank/DDBJ databases">
        <title>Draft genome of the nematode, Onchocerca flexuosa.</title>
        <authorList>
            <person name="Mitreva M."/>
        </authorList>
    </citation>
    <scope>NUCLEOTIDE SEQUENCE [LARGE SCALE GENOMIC DNA]</scope>
    <source>
        <strain evidence="3">Red Deer</strain>
    </source>
</reference>
<dbReference type="GO" id="GO:0003723">
    <property type="term" value="F:RNA binding"/>
    <property type="evidence" value="ECO:0007669"/>
    <property type="project" value="UniProtKB-KW"/>
</dbReference>
<dbReference type="EMBL" id="KZ270060">
    <property type="protein sequence ID" value="OZC06811.1"/>
    <property type="molecule type" value="Genomic_DNA"/>
</dbReference>
<dbReference type="EC" id="2.7.7.48" evidence="1"/>
<keyword evidence="4" id="KW-1185">Reference proteome</keyword>
<organism evidence="3 4">
    <name type="scientific">Onchocerca flexuosa</name>
    <dbReference type="NCBI Taxonomy" id="387005"/>
    <lineage>
        <taxon>Eukaryota</taxon>
        <taxon>Metazoa</taxon>
        <taxon>Ecdysozoa</taxon>
        <taxon>Nematoda</taxon>
        <taxon>Chromadorea</taxon>
        <taxon>Rhabditida</taxon>
        <taxon>Spirurina</taxon>
        <taxon>Spiruromorpha</taxon>
        <taxon>Filarioidea</taxon>
        <taxon>Onchocercidae</taxon>
        <taxon>Onchocerca</taxon>
    </lineage>
</organism>
<keyword evidence="1" id="KW-0696">RNA-directed RNA polymerase</keyword>
<sequence length="329" mass="37260">MGIEDLFSRSDNACNSSRTVINCHFVYLASSNSQMRDNGCYFFNDGNDGKVKQIRAKLGKFDRTNIPKLMSRMGQCFTQSKESDVILRRKKYNKTYDIIGGKDSCGEPFVFSDGVGKLSEDFAEQIAKDLGLIRCVPSCFQFRHRGLKGVLSVDPALRQRRLWAEQNGLEDRHGKTDKVNDLDVLFRPSQDKFHAPRKEIIEIVKYSSPTPEQIQIPANLGRSMFGVLDETGLLQYGQIFVQFTNNISLKTPSKAAAKTILKIMLLEIEKHLSRVLMTKNPSIVAGDVRVFEAVDLPELRHLVDVVVFPQHGPRPLTDEMAGNYEFIMY</sequence>
<dbReference type="GO" id="GO:0030422">
    <property type="term" value="P:siRNA processing"/>
    <property type="evidence" value="ECO:0007669"/>
    <property type="project" value="TreeGrafter"/>
</dbReference>
<dbReference type="InterPro" id="IPR007855">
    <property type="entry name" value="RDRP"/>
</dbReference>
<accession>A0A238BN12</accession>
<dbReference type="OrthoDB" id="6513042at2759"/>
<keyword evidence="1" id="KW-0808">Transferase</keyword>
<name>A0A238BN12_9BILA</name>
<dbReference type="AlphaFoldDB" id="A0A238BN12"/>
<comment type="similarity">
    <text evidence="1">Belongs to the RdRP family.</text>
</comment>
<proteinExistence type="inferred from homology"/>
<evidence type="ECO:0000313" key="4">
    <source>
        <dbReference type="Proteomes" id="UP000242913"/>
    </source>
</evidence>
<evidence type="ECO:0000256" key="1">
    <source>
        <dbReference type="RuleBase" id="RU363098"/>
    </source>
</evidence>
<feature type="domain" description="RDRP core" evidence="2">
    <location>
        <begin position="6"/>
        <end position="210"/>
    </location>
</feature>